<reference evidence="1" key="1">
    <citation type="submission" date="2015-04" db="EMBL/GenBank/DDBJ databases">
        <title>The genome sequence of the plant pathogenic Rhizarian Plasmodiophora brassicae reveals insights in its biotrophic life cycle and the origin of chitin synthesis.</title>
        <authorList>
            <person name="Schwelm A."/>
            <person name="Fogelqvist J."/>
            <person name="Knaust A."/>
            <person name="Julke S."/>
            <person name="Lilja T."/>
            <person name="Dhandapani V."/>
            <person name="Bonilla-Rosso G."/>
            <person name="Karlsson M."/>
            <person name="Shevchenko A."/>
            <person name="Choi S.R."/>
            <person name="Kim H.G."/>
            <person name="Park J.Y."/>
            <person name="Lim Y.P."/>
            <person name="Ludwig-Muller J."/>
            <person name="Dixelius C."/>
        </authorList>
    </citation>
    <scope>NUCLEOTIDE SEQUENCE</scope>
    <source>
        <tissue evidence="1">Potato root galls</tissue>
    </source>
</reference>
<accession>A0A0H5R0I9</accession>
<protein>
    <submittedName>
        <fullName evidence="1">Uncharacterized protein</fullName>
    </submittedName>
</protein>
<evidence type="ECO:0000313" key="1">
    <source>
        <dbReference type="EMBL" id="CRZ07487.1"/>
    </source>
</evidence>
<dbReference type="EMBL" id="HACM01007045">
    <property type="protein sequence ID" value="CRZ07487.1"/>
    <property type="molecule type" value="Transcribed_RNA"/>
</dbReference>
<sequence>MSVGAIGQESHRDHDPTNGAVVVDQGVVIRPQPVKLVTRPGEVVAPAQVTPSKRREGFDEVVVQQHNNGVQVQYNLDQRQITVNAQNHRKTSSPASVDRDPDTLVCNRNAIGANAATVVLPKRRHGARKQSTDAIDSWTWRQDRHLKAVFNYPDPGSVPMSLLRSRTSTEFRNVLLSHIQGKTLQQAIRRADELNLI</sequence>
<name>A0A0H5R0I9_9EUKA</name>
<proteinExistence type="predicted"/>
<dbReference type="AlphaFoldDB" id="A0A0H5R0I9"/>
<organism evidence="1">
    <name type="scientific">Spongospora subterranea</name>
    <dbReference type="NCBI Taxonomy" id="70186"/>
    <lineage>
        <taxon>Eukaryota</taxon>
        <taxon>Sar</taxon>
        <taxon>Rhizaria</taxon>
        <taxon>Endomyxa</taxon>
        <taxon>Phytomyxea</taxon>
        <taxon>Plasmodiophorida</taxon>
        <taxon>Plasmodiophoridae</taxon>
        <taxon>Spongospora</taxon>
    </lineage>
</organism>